<keyword evidence="1" id="KW-0677">Repeat</keyword>
<evidence type="ECO:0000256" key="3">
    <source>
        <dbReference type="PROSITE-ProRule" id="PRU00339"/>
    </source>
</evidence>
<dbReference type="InterPro" id="IPR011990">
    <property type="entry name" value="TPR-like_helical_dom_sf"/>
</dbReference>
<protein>
    <recommendedName>
        <fullName evidence="4">ER membrane protein complex subunit 2</fullName>
    </recommendedName>
</protein>
<dbReference type="InterPro" id="IPR019734">
    <property type="entry name" value="TPR_rpt"/>
</dbReference>
<comment type="subcellular location">
    <subcellularLocation>
        <location evidence="4">Endoplasmic reticulum membrane</location>
        <topology evidence="4">Peripheral membrane protein</topology>
        <orientation evidence="4">Cytoplasmic side</orientation>
    </subcellularLocation>
</comment>
<evidence type="ECO:0000256" key="2">
    <source>
        <dbReference type="ARBA" id="ARBA00022803"/>
    </source>
</evidence>
<keyword evidence="4" id="KW-0256">Endoplasmic reticulum</keyword>
<feature type="repeat" description="TPR" evidence="3">
    <location>
        <begin position="159"/>
        <end position="192"/>
    </location>
</feature>
<evidence type="ECO:0000313" key="7">
    <source>
        <dbReference type="Proteomes" id="UP000800092"/>
    </source>
</evidence>
<reference evidence="6" key="1">
    <citation type="journal article" date="2020" name="Stud. Mycol.">
        <title>101 Dothideomycetes genomes: a test case for predicting lifestyles and emergence of pathogens.</title>
        <authorList>
            <person name="Haridas S."/>
            <person name="Albert R."/>
            <person name="Binder M."/>
            <person name="Bloem J."/>
            <person name="Labutti K."/>
            <person name="Salamov A."/>
            <person name="Andreopoulos B."/>
            <person name="Baker S."/>
            <person name="Barry K."/>
            <person name="Bills G."/>
            <person name="Bluhm B."/>
            <person name="Cannon C."/>
            <person name="Castanera R."/>
            <person name="Culley D."/>
            <person name="Daum C."/>
            <person name="Ezra D."/>
            <person name="Gonzalez J."/>
            <person name="Henrissat B."/>
            <person name="Kuo A."/>
            <person name="Liang C."/>
            <person name="Lipzen A."/>
            <person name="Lutzoni F."/>
            <person name="Magnuson J."/>
            <person name="Mondo S."/>
            <person name="Nolan M."/>
            <person name="Ohm R."/>
            <person name="Pangilinan J."/>
            <person name="Park H.-J."/>
            <person name="Ramirez L."/>
            <person name="Alfaro M."/>
            <person name="Sun H."/>
            <person name="Tritt A."/>
            <person name="Yoshinaga Y."/>
            <person name="Zwiers L.-H."/>
            <person name="Turgeon B."/>
            <person name="Goodwin S."/>
            <person name="Spatafora J."/>
            <person name="Crous P."/>
            <person name="Grigoriev I."/>
        </authorList>
    </citation>
    <scope>NUCLEOTIDE SEQUENCE</scope>
    <source>
        <strain evidence="6">Tuck. ex Michener</strain>
    </source>
</reference>
<proteinExistence type="inferred from homology"/>
<evidence type="ECO:0000313" key="6">
    <source>
        <dbReference type="EMBL" id="KAF2237639.1"/>
    </source>
</evidence>
<dbReference type="AlphaFoldDB" id="A0A6A6HIJ0"/>
<dbReference type="Pfam" id="PF22890">
    <property type="entry name" value="TPR_EMC2"/>
    <property type="match status" value="1"/>
</dbReference>
<dbReference type="PANTHER" id="PTHR12760">
    <property type="entry name" value="TETRATRICOPEPTIDE REPEAT PROTEIN"/>
    <property type="match status" value="1"/>
</dbReference>
<evidence type="ECO:0000256" key="4">
    <source>
        <dbReference type="RuleBase" id="RU367091"/>
    </source>
</evidence>
<dbReference type="FunFam" id="1.25.40.10:FF:001208">
    <property type="entry name" value="Tetratricopeptide repeat domain-containing protein"/>
    <property type="match status" value="1"/>
</dbReference>
<dbReference type="OrthoDB" id="124397at2759"/>
<comment type="similarity">
    <text evidence="4">Belongs to the EMC2 family.</text>
</comment>
<sequence length="331" mass="37054">MSIDLLQPPTHVPPSTALRISQQAPTILRNTSGFRLPYPLSLFVSTESQELWTTQENLFLACLRTGDDKSALHCLEKLTERFGGQNERIMALRGLYHEATAENSKALEEVLEGYVETLEENPTNMPIRKRTAALLKSLGRPAEAIQTLVALLDSSPTDAEAWSEMAELYTSQGQYYQAIYCLEEVLLIMPNAWSVHARLGEILFRSCSNLAGGNGDLLKTLSESMRRFCRSIELCENYLRGYYGLKLSTKKLLDVYPKSSKQSQAVSDPATGDLAPPTLRSIQRLHELATGKLGEMVRRGSVGERGWNDYDEAELIAARELLDRDTQPIER</sequence>
<dbReference type="PROSITE" id="PS50005">
    <property type="entry name" value="TPR"/>
    <property type="match status" value="1"/>
</dbReference>
<keyword evidence="2 3" id="KW-0802">TPR repeat</keyword>
<name>A0A6A6HIJ0_VIRVR</name>
<gene>
    <name evidence="6" type="ORF">EV356DRAFT_441476</name>
</gene>
<organism evidence="6 7">
    <name type="scientific">Viridothelium virens</name>
    <name type="common">Speckled blister lichen</name>
    <name type="synonym">Trypethelium virens</name>
    <dbReference type="NCBI Taxonomy" id="1048519"/>
    <lineage>
        <taxon>Eukaryota</taxon>
        <taxon>Fungi</taxon>
        <taxon>Dikarya</taxon>
        <taxon>Ascomycota</taxon>
        <taxon>Pezizomycotina</taxon>
        <taxon>Dothideomycetes</taxon>
        <taxon>Dothideomycetes incertae sedis</taxon>
        <taxon>Trypetheliales</taxon>
        <taxon>Trypetheliaceae</taxon>
        <taxon>Viridothelium</taxon>
    </lineage>
</organism>
<dbReference type="SUPFAM" id="SSF48452">
    <property type="entry name" value="TPR-like"/>
    <property type="match status" value="1"/>
</dbReference>
<dbReference type="Gene3D" id="1.25.40.10">
    <property type="entry name" value="Tetratricopeptide repeat domain"/>
    <property type="match status" value="1"/>
</dbReference>
<comment type="function">
    <text evidence="4">Part of the endoplasmic reticulum membrane protein complex (EMC) that enables the energy-independent insertion into endoplasmic reticulum membranes of newly synthesized membrane proteins.</text>
</comment>
<keyword evidence="4" id="KW-0472">Membrane</keyword>
<dbReference type="Proteomes" id="UP000800092">
    <property type="component" value="Unassembled WGS sequence"/>
</dbReference>
<evidence type="ECO:0000256" key="1">
    <source>
        <dbReference type="ARBA" id="ARBA00022737"/>
    </source>
</evidence>
<feature type="domain" description="EMC2 TPR-like" evidence="5">
    <location>
        <begin position="95"/>
        <end position="197"/>
    </location>
</feature>
<dbReference type="GO" id="GO:0072546">
    <property type="term" value="C:EMC complex"/>
    <property type="evidence" value="ECO:0007669"/>
    <property type="project" value="UniProtKB-UniRule"/>
</dbReference>
<dbReference type="InterPro" id="IPR039856">
    <property type="entry name" value="EMC2-like"/>
</dbReference>
<comment type="subunit">
    <text evidence="4">Component of the ER membrane protein complex (EMC).</text>
</comment>
<dbReference type="EMBL" id="ML991779">
    <property type="protein sequence ID" value="KAF2237639.1"/>
    <property type="molecule type" value="Genomic_DNA"/>
</dbReference>
<dbReference type="SMART" id="SM00028">
    <property type="entry name" value="TPR"/>
    <property type="match status" value="2"/>
</dbReference>
<evidence type="ECO:0000259" key="5">
    <source>
        <dbReference type="Pfam" id="PF22890"/>
    </source>
</evidence>
<dbReference type="InterPro" id="IPR055217">
    <property type="entry name" value="TPR_EMC2"/>
</dbReference>
<keyword evidence="7" id="KW-1185">Reference proteome</keyword>
<accession>A0A6A6HIJ0</accession>